<sequence>MSMRCPDDPTEVFSDAESFCAAHMCSLEPVVVENAPEADPSTTSTAGGARPERQPWSTKVCWHCDTESPVETNVECLEDGCGRSLTPPALYLKFRDGEVELDRGRQTALGRRGEHGHVFRGFPNVSRGHAVIGVDADGRAWISPSSTPNGTFVNGTELPPSIHTTLRCGDVIRFAADAEGSVTLYDL</sequence>
<dbReference type="InterPro" id="IPR008984">
    <property type="entry name" value="SMAD_FHA_dom_sf"/>
</dbReference>
<keyword evidence="1" id="KW-0597">Phosphoprotein</keyword>
<organism evidence="3 4">
    <name type="scientific">Lentzea flaviverrucosa</name>
    <dbReference type="NCBI Taxonomy" id="200379"/>
    <lineage>
        <taxon>Bacteria</taxon>
        <taxon>Bacillati</taxon>
        <taxon>Actinomycetota</taxon>
        <taxon>Actinomycetes</taxon>
        <taxon>Pseudonocardiales</taxon>
        <taxon>Pseudonocardiaceae</taxon>
        <taxon>Lentzea</taxon>
    </lineage>
</organism>
<dbReference type="PROSITE" id="PS50006">
    <property type="entry name" value="FHA_DOMAIN"/>
    <property type="match status" value="1"/>
</dbReference>
<evidence type="ECO:0000313" key="3">
    <source>
        <dbReference type="EMBL" id="SEP98955.1"/>
    </source>
</evidence>
<dbReference type="InterPro" id="IPR000253">
    <property type="entry name" value="FHA_dom"/>
</dbReference>
<keyword evidence="4" id="KW-1185">Reference proteome</keyword>
<name>A0A1H9CCL3_9PSEU</name>
<dbReference type="AlphaFoldDB" id="A0A1H9CCL3"/>
<proteinExistence type="predicted"/>
<dbReference type="EMBL" id="FOFT01000001">
    <property type="protein sequence ID" value="SEP98955.1"/>
    <property type="molecule type" value="Genomic_DNA"/>
</dbReference>
<evidence type="ECO:0000256" key="1">
    <source>
        <dbReference type="ARBA" id="ARBA00022553"/>
    </source>
</evidence>
<evidence type="ECO:0000313" key="4">
    <source>
        <dbReference type="Proteomes" id="UP000199028"/>
    </source>
</evidence>
<dbReference type="CDD" id="cd00060">
    <property type="entry name" value="FHA"/>
    <property type="match status" value="1"/>
</dbReference>
<dbReference type="Gene3D" id="2.60.200.20">
    <property type="match status" value="1"/>
</dbReference>
<dbReference type="Pfam" id="PF00498">
    <property type="entry name" value="FHA"/>
    <property type="match status" value="1"/>
</dbReference>
<dbReference type="OrthoDB" id="3078176at2"/>
<protein>
    <submittedName>
        <fullName evidence="3">FHA domain-containing protein</fullName>
    </submittedName>
</protein>
<evidence type="ECO:0000259" key="2">
    <source>
        <dbReference type="PROSITE" id="PS50006"/>
    </source>
</evidence>
<dbReference type="RefSeq" id="WP_090063170.1">
    <property type="nucleotide sequence ID" value="NZ_FOFT01000001.1"/>
</dbReference>
<reference evidence="4" key="1">
    <citation type="submission" date="2016-10" db="EMBL/GenBank/DDBJ databases">
        <authorList>
            <person name="Varghese N."/>
            <person name="Submissions S."/>
        </authorList>
    </citation>
    <scope>NUCLEOTIDE SEQUENCE [LARGE SCALE GENOMIC DNA]</scope>
    <source>
        <strain evidence="4">CGMCC 4.578</strain>
    </source>
</reference>
<gene>
    <name evidence="3" type="ORF">SAMN05216195_101747</name>
</gene>
<feature type="domain" description="FHA" evidence="2">
    <location>
        <begin position="107"/>
        <end position="158"/>
    </location>
</feature>
<dbReference type="Proteomes" id="UP000199028">
    <property type="component" value="Unassembled WGS sequence"/>
</dbReference>
<dbReference type="SUPFAM" id="SSF49879">
    <property type="entry name" value="SMAD/FHA domain"/>
    <property type="match status" value="1"/>
</dbReference>
<accession>A0A1H9CCL3</accession>